<organism evidence="1 2">
    <name type="scientific">Salmonella enterica I</name>
    <dbReference type="NCBI Taxonomy" id="59201"/>
    <lineage>
        <taxon>Bacteria</taxon>
        <taxon>Pseudomonadati</taxon>
        <taxon>Pseudomonadota</taxon>
        <taxon>Gammaproteobacteria</taxon>
        <taxon>Enterobacterales</taxon>
        <taxon>Enterobacteriaceae</taxon>
        <taxon>Salmonella</taxon>
    </lineage>
</organism>
<protein>
    <submittedName>
        <fullName evidence="1">Recombination associated protein</fullName>
    </submittedName>
</protein>
<accession>A0A447U952</accession>
<name>A0A447U952_SALET</name>
<dbReference type="Proteomes" id="UP000269208">
    <property type="component" value="Chromosome"/>
</dbReference>
<dbReference type="AlphaFoldDB" id="A0A447U952"/>
<gene>
    <name evidence="1" type="primary">rdgC_1</name>
    <name evidence="1" type="ORF">NCTC6754_08027</name>
</gene>
<reference evidence="1 2" key="1">
    <citation type="submission" date="2018-12" db="EMBL/GenBank/DDBJ databases">
        <authorList>
            <consortium name="Pathogen Informatics"/>
        </authorList>
    </citation>
    <scope>NUCLEOTIDE SEQUENCE [LARGE SCALE GENOMIC DNA]</scope>
    <source>
        <strain evidence="1 2">NCTC6754</strain>
    </source>
</reference>
<dbReference type="Pfam" id="PF04381">
    <property type="entry name" value="RdgC"/>
    <property type="match status" value="1"/>
</dbReference>
<proteinExistence type="predicted"/>
<dbReference type="EMBL" id="LR134190">
    <property type="protein sequence ID" value="VEB62627.1"/>
    <property type="molecule type" value="Genomic_DNA"/>
</dbReference>
<dbReference type="InterPro" id="IPR007476">
    <property type="entry name" value="RdgC"/>
</dbReference>
<dbReference type="GO" id="GO:0006310">
    <property type="term" value="P:DNA recombination"/>
    <property type="evidence" value="ECO:0007669"/>
    <property type="project" value="InterPro"/>
</dbReference>
<sequence length="106" mass="12816">MAKPLLSCIIKRNDFRFLCRLNRYQYAHTAPHFFGNINRVEFTRSDWQCKPCRQFVTIPPGFNDKAVEIIMLWFKNLMVYRLSRDITLRAEEMEKQLASMTFYPMR</sequence>
<evidence type="ECO:0000313" key="2">
    <source>
        <dbReference type="Proteomes" id="UP000269208"/>
    </source>
</evidence>
<evidence type="ECO:0000313" key="1">
    <source>
        <dbReference type="EMBL" id="VEB62627.1"/>
    </source>
</evidence>